<dbReference type="OrthoDB" id="2094832at2759"/>
<dbReference type="HOGENOM" id="CLU_051542_1_1_1"/>
<gene>
    <name evidence="5" type="ORF">GALMADRAFT_245992</name>
</gene>
<proteinExistence type="inferred from homology"/>
<accession>A0A067T179</accession>
<sequence>MTGSTGYKKSVRKETGPLSARLPTSSAITEIRVADEATWNPTAMFSISSGVFANPALNAQLDNFLYSLDAEERDFFQQLTGIQDEDALREHILAVQAKAYEVYSYPCIRRFSFIRLKIARLPGYKHALKLLQGHKDPILLDIGCCFGNDARKAVIDGWPVHNVVASDLQQGFWECGHELFKSTPETFPATFIPGDIFDPAVFTETPQPSSSPPLVLPPLNTLTSLTPLTHRISAIHASALFHLFPEARQLELARRLAALLRPEKGSIIFGQHASKQEKGVLVVSGQIVNGQPVRVFCHSPESWREMWTREVFGPDSGMGVKVKVEAELVEHNIPDMADGTAALEHDGLWFMNWAVRVV</sequence>
<evidence type="ECO:0000313" key="5">
    <source>
        <dbReference type="EMBL" id="KDR76886.1"/>
    </source>
</evidence>
<evidence type="ECO:0000256" key="4">
    <source>
        <dbReference type="ARBA" id="ARBA00038314"/>
    </source>
</evidence>
<dbReference type="STRING" id="685588.A0A067T179"/>
<comment type="pathway">
    <text evidence="1">Secondary metabolite biosynthesis.</text>
</comment>
<dbReference type="InterPro" id="IPR051654">
    <property type="entry name" value="Meroterpenoid_MTases"/>
</dbReference>
<dbReference type="PANTHER" id="PTHR35897:SF1">
    <property type="entry name" value="METHYLTRANSFERASE AUSD"/>
    <property type="match status" value="1"/>
</dbReference>
<keyword evidence="2" id="KW-0808">Transferase</keyword>
<dbReference type="SUPFAM" id="SSF53335">
    <property type="entry name" value="S-adenosyl-L-methionine-dependent methyltransferases"/>
    <property type="match status" value="1"/>
</dbReference>
<dbReference type="AlphaFoldDB" id="A0A067T179"/>
<evidence type="ECO:0008006" key="7">
    <source>
        <dbReference type="Google" id="ProtNLM"/>
    </source>
</evidence>
<dbReference type="Gene3D" id="3.40.50.150">
    <property type="entry name" value="Vaccinia Virus protein VP39"/>
    <property type="match status" value="1"/>
</dbReference>
<dbReference type="PANTHER" id="PTHR35897">
    <property type="entry name" value="METHYLTRANSFERASE AUSD"/>
    <property type="match status" value="1"/>
</dbReference>
<keyword evidence="3" id="KW-0949">S-adenosyl-L-methionine</keyword>
<evidence type="ECO:0000256" key="2">
    <source>
        <dbReference type="ARBA" id="ARBA00022679"/>
    </source>
</evidence>
<evidence type="ECO:0000256" key="3">
    <source>
        <dbReference type="ARBA" id="ARBA00022691"/>
    </source>
</evidence>
<comment type="similarity">
    <text evidence="4">Belongs to the class I-like SAM-binding methyltransferase superfamily.</text>
</comment>
<keyword evidence="6" id="KW-1185">Reference proteome</keyword>
<organism evidence="5 6">
    <name type="scientific">Galerina marginata (strain CBS 339.88)</name>
    <dbReference type="NCBI Taxonomy" id="685588"/>
    <lineage>
        <taxon>Eukaryota</taxon>
        <taxon>Fungi</taxon>
        <taxon>Dikarya</taxon>
        <taxon>Basidiomycota</taxon>
        <taxon>Agaricomycotina</taxon>
        <taxon>Agaricomycetes</taxon>
        <taxon>Agaricomycetidae</taxon>
        <taxon>Agaricales</taxon>
        <taxon>Agaricineae</taxon>
        <taxon>Strophariaceae</taxon>
        <taxon>Galerina</taxon>
    </lineage>
</organism>
<name>A0A067T179_GALM3</name>
<protein>
    <recommendedName>
        <fullName evidence="7">Methyltransferase domain-containing protein</fullName>
    </recommendedName>
</protein>
<reference evidence="6" key="1">
    <citation type="journal article" date="2014" name="Proc. Natl. Acad. Sci. U.S.A.">
        <title>Extensive sampling of basidiomycete genomes demonstrates inadequacy of the white-rot/brown-rot paradigm for wood decay fungi.</title>
        <authorList>
            <person name="Riley R."/>
            <person name="Salamov A.A."/>
            <person name="Brown D.W."/>
            <person name="Nagy L.G."/>
            <person name="Floudas D."/>
            <person name="Held B.W."/>
            <person name="Levasseur A."/>
            <person name="Lombard V."/>
            <person name="Morin E."/>
            <person name="Otillar R."/>
            <person name="Lindquist E.A."/>
            <person name="Sun H."/>
            <person name="LaButti K.M."/>
            <person name="Schmutz J."/>
            <person name="Jabbour D."/>
            <person name="Luo H."/>
            <person name="Baker S.E."/>
            <person name="Pisabarro A.G."/>
            <person name="Walton J.D."/>
            <person name="Blanchette R.A."/>
            <person name="Henrissat B."/>
            <person name="Martin F."/>
            <person name="Cullen D."/>
            <person name="Hibbett D.S."/>
            <person name="Grigoriev I.V."/>
        </authorList>
    </citation>
    <scope>NUCLEOTIDE SEQUENCE [LARGE SCALE GENOMIC DNA]</scope>
    <source>
        <strain evidence="6">CBS 339.88</strain>
    </source>
</reference>
<dbReference type="EMBL" id="KL142377">
    <property type="protein sequence ID" value="KDR76886.1"/>
    <property type="molecule type" value="Genomic_DNA"/>
</dbReference>
<dbReference type="InterPro" id="IPR029063">
    <property type="entry name" value="SAM-dependent_MTases_sf"/>
</dbReference>
<evidence type="ECO:0000313" key="6">
    <source>
        <dbReference type="Proteomes" id="UP000027222"/>
    </source>
</evidence>
<evidence type="ECO:0000256" key="1">
    <source>
        <dbReference type="ARBA" id="ARBA00005179"/>
    </source>
</evidence>
<dbReference type="GO" id="GO:0016740">
    <property type="term" value="F:transferase activity"/>
    <property type="evidence" value="ECO:0007669"/>
    <property type="project" value="UniProtKB-KW"/>
</dbReference>
<dbReference type="Proteomes" id="UP000027222">
    <property type="component" value="Unassembled WGS sequence"/>
</dbReference>